<dbReference type="RefSeq" id="WP_113881107.1">
    <property type="nucleotide sequence ID" value="NZ_QNSF01000001.1"/>
</dbReference>
<gene>
    <name evidence="2" type="ORF">DFO70_101410</name>
</gene>
<dbReference type="InterPro" id="IPR058780">
    <property type="entry name" value="YhfM-like_dom"/>
</dbReference>
<dbReference type="PROSITE" id="PS51257">
    <property type="entry name" value="PROKAR_LIPOPROTEIN"/>
    <property type="match status" value="1"/>
</dbReference>
<dbReference type="Pfam" id="PF26353">
    <property type="entry name" value="YhfM"/>
    <property type="match status" value="1"/>
</dbReference>
<comment type="caution">
    <text evidence="2">The sequence shown here is derived from an EMBL/GenBank/DDBJ whole genome shotgun (WGS) entry which is preliminary data.</text>
</comment>
<sequence>MKKSPIILSIIIFLLLIGCSKDASNELDLDQLTRVDISQEKSEKEFIITEKEKIKSLREIFSSIEWEADIKPQMAEKEDVIATLFFTYDKNMPERLTEYSIWFSKKDGPAAIFHREKNALGTLDKENAQTLNELITNN</sequence>
<dbReference type="Proteomes" id="UP000252731">
    <property type="component" value="Unassembled WGS sequence"/>
</dbReference>
<keyword evidence="3" id="KW-1185">Reference proteome</keyword>
<evidence type="ECO:0000259" key="1">
    <source>
        <dbReference type="Pfam" id="PF26353"/>
    </source>
</evidence>
<dbReference type="EMBL" id="QNSF01000001">
    <property type="protein sequence ID" value="RBP96597.1"/>
    <property type="molecule type" value="Genomic_DNA"/>
</dbReference>
<organism evidence="2 3">
    <name type="scientific">Cytobacillus firmus</name>
    <name type="common">Bacillus firmus</name>
    <dbReference type="NCBI Taxonomy" id="1399"/>
    <lineage>
        <taxon>Bacteria</taxon>
        <taxon>Bacillati</taxon>
        <taxon>Bacillota</taxon>
        <taxon>Bacilli</taxon>
        <taxon>Bacillales</taxon>
        <taxon>Bacillaceae</taxon>
        <taxon>Cytobacillus</taxon>
    </lineage>
</organism>
<reference evidence="2 3" key="1">
    <citation type="submission" date="2018-06" db="EMBL/GenBank/DDBJ databases">
        <title>Freshwater and sediment microbial communities from various areas in North America, analyzing microbe dynamics in response to fracking.</title>
        <authorList>
            <person name="Lamendella R."/>
        </authorList>
    </citation>
    <scope>NUCLEOTIDE SEQUENCE [LARGE SCALE GENOMIC DNA]</scope>
    <source>
        <strain evidence="2 3">14_TX</strain>
    </source>
</reference>
<dbReference type="AlphaFoldDB" id="A0A366K5P2"/>
<evidence type="ECO:0000313" key="3">
    <source>
        <dbReference type="Proteomes" id="UP000252731"/>
    </source>
</evidence>
<evidence type="ECO:0000313" key="2">
    <source>
        <dbReference type="EMBL" id="RBP96597.1"/>
    </source>
</evidence>
<proteinExistence type="predicted"/>
<protein>
    <recommendedName>
        <fullName evidence="1">YhfM-like domain-containing protein</fullName>
    </recommendedName>
</protein>
<dbReference type="OrthoDB" id="2437675at2"/>
<name>A0A366K5P2_CYTFI</name>
<feature type="domain" description="YhfM-like" evidence="1">
    <location>
        <begin position="37"/>
        <end position="137"/>
    </location>
</feature>
<accession>A0A366K5P2</accession>